<dbReference type="PANTHER" id="PTHR43280:SF10">
    <property type="entry name" value="REGULATORY PROTEIN POCR"/>
    <property type="match status" value="1"/>
</dbReference>
<accession>A0A3B0BYS6</accession>
<gene>
    <name evidence="6" type="ORF">D7M11_23120</name>
</gene>
<dbReference type="PANTHER" id="PTHR43280">
    <property type="entry name" value="ARAC-FAMILY TRANSCRIPTIONAL REGULATOR"/>
    <property type="match status" value="1"/>
</dbReference>
<dbReference type="GO" id="GO:0043565">
    <property type="term" value="F:sequence-specific DNA binding"/>
    <property type="evidence" value="ECO:0007669"/>
    <property type="project" value="InterPro"/>
</dbReference>
<dbReference type="SUPFAM" id="SSF46689">
    <property type="entry name" value="Homeodomain-like"/>
    <property type="match status" value="1"/>
</dbReference>
<dbReference type="RefSeq" id="WP_120749638.1">
    <property type="nucleotide sequence ID" value="NZ_RBAH01000019.1"/>
</dbReference>
<evidence type="ECO:0000313" key="7">
    <source>
        <dbReference type="Proteomes" id="UP000282311"/>
    </source>
</evidence>
<dbReference type="Pfam" id="PF12833">
    <property type="entry name" value="HTH_18"/>
    <property type="match status" value="1"/>
</dbReference>
<feature type="transmembrane region" description="Helical" evidence="4">
    <location>
        <begin position="12"/>
        <end position="37"/>
    </location>
</feature>
<dbReference type="InterPro" id="IPR020449">
    <property type="entry name" value="Tscrpt_reg_AraC-type_HTH"/>
</dbReference>
<dbReference type="Gene3D" id="1.10.10.60">
    <property type="entry name" value="Homeodomain-like"/>
    <property type="match status" value="2"/>
</dbReference>
<dbReference type="PROSITE" id="PS01124">
    <property type="entry name" value="HTH_ARAC_FAMILY_2"/>
    <property type="match status" value="1"/>
</dbReference>
<dbReference type="Pfam" id="PF17853">
    <property type="entry name" value="GGDEF_2"/>
    <property type="match status" value="1"/>
</dbReference>
<evidence type="ECO:0000259" key="5">
    <source>
        <dbReference type="PROSITE" id="PS01124"/>
    </source>
</evidence>
<comment type="caution">
    <text evidence="6">The sequence shown here is derived from an EMBL/GenBank/DDBJ whole genome shotgun (WGS) entry which is preliminary data.</text>
</comment>
<sequence>MPKAKFRINSKSVLVTWLLSYAVVLLFPILISIIVYVQSSSMLENEIHEANGSMLEQFRSVMDGEFADMKRLSFELGWNLKVRQLLYSNKYLNYPQDLIYDLYQITQDLNVYKTSFPQIDLFYIYLANQKLLLLPNLYRDSAFGYKLLHDNKALPFESWKSLVESGSSPGFIPSVRVTEDGVPKKTVAYVAAHPGDNGQPVGTNVIMIDQSRILGAFGSMELFNKGHIAIYNERGELLVSSLGESMLNGLPISRASGEQAAFWQDGDRRYEVSAIESAETKLKYVTLIPSGIFWEKAQRVRAFTYLSIAVSLLGGGILTYFFARRHYNPLRSIVQSLDVRPAESKGSGRGYNEFRFIQEALVSTLDEMDRLRRSVKQQHSIVRAHFIAKLLRGRTDSHVPVSESLAAFDMRFETDDFAVMLLCADESEPFPDGVPGEYADKLKLLHFIVTNITEELVSVRHRGYVAEVGGALACLINFAEPNPEERQRELYWIAREIRTFLNAKFHIRLSVSFSSVHRTLQSLPQAYNEALDAMEYKLVMGDSDILSYEDIHNTAATEPDEGYYYPLQAEQQLINFVKAGDEAGAEPLLLDLIARNFESNTLPAPVARCLVFDLVGTLMKGVSEVGGGAALQLFQRGKRIEKLASCETVADMRAQLTELLQDVCDYTGAKRKQHMEESRKLALQDLAARVSAFIAERYEDPNLNITVIGEHFDLKPAYISKLYKEQMGEGLLDRINRERISQAKRFIGSGNKSVSDVAGRVGFHDVNAFIRIFKKLEGVTPGTYRESVFPKAE</sequence>
<keyword evidence="7" id="KW-1185">Reference proteome</keyword>
<keyword evidence="1" id="KW-0805">Transcription regulation</keyword>
<evidence type="ECO:0000313" key="6">
    <source>
        <dbReference type="EMBL" id="RKN78202.1"/>
    </source>
</evidence>
<feature type="transmembrane region" description="Helical" evidence="4">
    <location>
        <begin position="302"/>
        <end position="323"/>
    </location>
</feature>
<dbReference type="SMART" id="SM00342">
    <property type="entry name" value="HTH_ARAC"/>
    <property type="match status" value="1"/>
</dbReference>
<organism evidence="6 7">
    <name type="scientific">Paenibacillus ginsengarvi</name>
    <dbReference type="NCBI Taxonomy" id="400777"/>
    <lineage>
        <taxon>Bacteria</taxon>
        <taxon>Bacillati</taxon>
        <taxon>Bacillota</taxon>
        <taxon>Bacilli</taxon>
        <taxon>Bacillales</taxon>
        <taxon>Paenibacillaceae</taxon>
        <taxon>Paenibacillus</taxon>
    </lineage>
</organism>
<keyword evidence="4" id="KW-0472">Membrane</keyword>
<dbReference type="InterPro" id="IPR018060">
    <property type="entry name" value="HTH_AraC"/>
</dbReference>
<dbReference type="OrthoDB" id="2515823at2"/>
<dbReference type="AlphaFoldDB" id="A0A3B0BYS6"/>
<evidence type="ECO:0000256" key="3">
    <source>
        <dbReference type="ARBA" id="ARBA00023163"/>
    </source>
</evidence>
<dbReference type="InterPro" id="IPR009057">
    <property type="entry name" value="Homeodomain-like_sf"/>
</dbReference>
<dbReference type="EMBL" id="RBAH01000019">
    <property type="protein sequence ID" value="RKN78202.1"/>
    <property type="molecule type" value="Genomic_DNA"/>
</dbReference>
<feature type="domain" description="HTH araC/xylS-type" evidence="5">
    <location>
        <begin position="688"/>
        <end position="787"/>
    </location>
</feature>
<name>A0A3B0BYS6_9BACL</name>
<evidence type="ECO:0000256" key="1">
    <source>
        <dbReference type="ARBA" id="ARBA00023015"/>
    </source>
</evidence>
<dbReference type="InterPro" id="IPR041522">
    <property type="entry name" value="CdaR_GGDEF"/>
</dbReference>
<dbReference type="GO" id="GO:0003700">
    <property type="term" value="F:DNA-binding transcription factor activity"/>
    <property type="evidence" value="ECO:0007669"/>
    <property type="project" value="InterPro"/>
</dbReference>
<proteinExistence type="predicted"/>
<keyword evidence="2" id="KW-0238">DNA-binding</keyword>
<keyword evidence="3" id="KW-0804">Transcription</keyword>
<protein>
    <submittedName>
        <fullName evidence="6">AraC family transcriptional regulator</fullName>
    </submittedName>
</protein>
<keyword evidence="4" id="KW-1133">Transmembrane helix</keyword>
<evidence type="ECO:0000256" key="2">
    <source>
        <dbReference type="ARBA" id="ARBA00023125"/>
    </source>
</evidence>
<reference evidence="6 7" key="1">
    <citation type="journal article" date="2007" name="Int. J. Syst. Evol. Microbiol.">
        <title>Paenibacillus ginsengarvi sp. nov., isolated from soil from ginseng cultivation.</title>
        <authorList>
            <person name="Yoon M.H."/>
            <person name="Ten L.N."/>
            <person name="Im W.T."/>
        </authorList>
    </citation>
    <scope>NUCLEOTIDE SEQUENCE [LARGE SCALE GENOMIC DNA]</scope>
    <source>
        <strain evidence="6 7">KCTC 13059</strain>
    </source>
</reference>
<dbReference type="Proteomes" id="UP000282311">
    <property type="component" value="Unassembled WGS sequence"/>
</dbReference>
<evidence type="ECO:0000256" key="4">
    <source>
        <dbReference type="SAM" id="Phobius"/>
    </source>
</evidence>
<dbReference type="PRINTS" id="PR00032">
    <property type="entry name" value="HTHARAC"/>
</dbReference>
<keyword evidence="4" id="KW-0812">Transmembrane</keyword>